<comment type="caution">
    <text evidence="3">The sequence shown here is derived from an EMBL/GenBank/DDBJ whole genome shotgun (WGS) entry which is preliminary data.</text>
</comment>
<feature type="domain" description="ORC1/DEAH AAA+ ATPase" evidence="2">
    <location>
        <begin position="428"/>
        <end position="514"/>
    </location>
</feature>
<dbReference type="Proteomes" id="UP001433268">
    <property type="component" value="Unassembled WGS sequence"/>
</dbReference>
<dbReference type="PANTHER" id="PTHR46082">
    <property type="entry name" value="ATP/GTP-BINDING PROTEIN-RELATED"/>
    <property type="match status" value="1"/>
</dbReference>
<dbReference type="PANTHER" id="PTHR46082:SF11">
    <property type="entry name" value="AAA+ ATPASE DOMAIN-CONTAINING PROTEIN-RELATED"/>
    <property type="match status" value="1"/>
</dbReference>
<dbReference type="SUPFAM" id="SSF53167">
    <property type="entry name" value="Purine and uridine phosphorylases"/>
    <property type="match status" value="1"/>
</dbReference>
<evidence type="ECO:0000313" key="3">
    <source>
        <dbReference type="EMBL" id="KAK8087923.1"/>
    </source>
</evidence>
<feature type="region of interest" description="Disordered" evidence="1">
    <location>
        <begin position="695"/>
        <end position="726"/>
    </location>
</feature>
<gene>
    <name evidence="3" type="ORF">PG997_002884</name>
</gene>
<dbReference type="Pfam" id="PF13401">
    <property type="entry name" value="AAA_22"/>
    <property type="match status" value="1"/>
</dbReference>
<dbReference type="Gene3D" id="3.40.50.300">
    <property type="entry name" value="P-loop containing nucleotide triphosphate hydrolases"/>
    <property type="match status" value="1"/>
</dbReference>
<dbReference type="InterPro" id="IPR053137">
    <property type="entry name" value="NLR-like"/>
</dbReference>
<protein>
    <submittedName>
        <fullName evidence="3">Purine and uridine phosphorylase</fullName>
    </submittedName>
</protein>
<sequence>NARTQSRRLHRGMDCPLEIEAQAALHMMDQQHRGRFPMGRGDDYVFHAGDIFGHNIIIATLPAGQEYGTGSAAALASQVKRFFPNLWFGLLVGVAAGLPSLSRTPPRDIRLGDVLVALPEGESAGLVAYELGKETTEDGFQPLRLGHVLATTETVIRSAIGSIKLRAPNDAPLFLDYYEAMKDRDHELGTFSDPGQEHDKLYMTGEDGMERVVDRPMRPAERRTRVWYGPIGSGEKLMKNARKRDELRDRYNLIGLEMEAAGTMNRIPVGVIRGVCDYGDVHKNKAWQPYAAAMAAAYAKAVLAQIPAKHIAVAEEPAPSQTSHPQSVFNGPITGRNVIAGMSTNGTANMNFSSTVLVANKPELKAMLDVDEAGSNLTCLIVTYPVQPDLPQACRYIPFPPNDDLVHRSDITDALTRLLPASAAYQNAALWGLGGSGKTQIALAYAYSRCRDPNCSVFWVHADTETSLAQDYKSIAARLGLPPELEGEDLLQAVRQQIEAGTNWVLVLDNADDLALFNVGRATQQSYTAQASTYGSTLHNAVPRGPHGTILWTSRDQQIAGSLVGARQAVHIVQMTAQEATTLLETVRNEETKEEEREDVQRLLDELGCLPLPISQAAAYIRRTSTSIAAYLSEIQKRKKRRKLLRRSEYDRHRRPEVSNSVLETWDISVDHLRGEQDDIPLHLIREAARLAEGTPVKLKRSGGDGTRSSESEEEEDGDSDSDSDGDDYILEAITRLREFSFLSIREPGAGASRAYEMHKLVQEAARYRLEKDKAAYFARAAFKVVDNLFPDSRRGTWLECEEYLVHAQHAGEWAALYKGEEEVAALLTRVSQYLYDRGRWREKEPVDKTTLSLRTKVLGEKHPDTIESMASLAVTYHNQGGMTRRRRS</sequence>
<dbReference type="Gene3D" id="3.40.50.1580">
    <property type="entry name" value="Nucleoside phosphorylase domain"/>
    <property type="match status" value="1"/>
</dbReference>
<dbReference type="InterPro" id="IPR049945">
    <property type="entry name" value="AAA_22"/>
</dbReference>
<dbReference type="RefSeq" id="XP_066670817.1">
    <property type="nucleotide sequence ID" value="XM_066807199.1"/>
</dbReference>
<organism evidence="3 4">
    <name type="scientific">Apiospora hydei</name>
    <dbReference type="NCBI Taxonomy" id="1337664"/>
    <lineage>
        <taxon>Eukaryota</taxon>
        <taxon>Fungi</taxon>
        <taxon>Dikarya</taxon>
        <taxon>Ascomycota</taxon>
        <taxon>Pezizomycotina</taxon>
        <taxon>Sordariomycetes</taxon>
        <taxon>Xylariomycetidae</taxon>
        <taxon>Amphisphaeriales</taxon>
        <taxon>Apiosporaceae</taxon>
        <taxon>Apiospora</taxon>
    </lineage>
</organism>
<dbReference type="SUPFAM" id="SSF52540">
    <property type="entry name" value="P-loop containing nucleoside triphosphate hydrolases"/>
    <property type="match status" value="1"/>
</dbReference>
<evidence type="ECO:0000259" key="2">
    <source>
        <dbReference type="Pfam" id="PF13401"/>
    </source>
</evidence>
<dbReference type="Pfam" id="PF13374">
    <property type="entry name" value="TPR_10"/>
    <property type="match status" value="1"/>
</dbReference>
<feature type="compositionally biased region" description="Acidic residues" evidence="1">
    <location>
        <begin position="712"/>
        <end position="726"/>
    </location>
</feature>
<dbReference type="InterPro" id="IPR035994">
    <property type="entry name" value="Nucleoside_phosphorylase_sf"/>
</dbReference>
<reference evidence="3 4" key="1">
    <citation type="submission" date="2023-01" db="EMBL/GenBank/DDBJ databases">
        <title>Analysis of 21 Apiospora genomes using comparative genomics revels a genus with tremendous synthesis potential of carbohydrate active enzymes and secondary metabolites.</title>
        <authorList>
            <person name="Sorensen T."/>
        </authorList>
    </citation>
    <scope>NUCLEOTIDE SEQUENCE [LARGE SCALE GENOMIC DNA]</scope>
    <source>
        <strain evidence="3 4">CBS 114990</strain>
    </source>
</reference>
<accession>A0ABR1WXM9</accession>
<dbReference type="InterPro" id="IPR011990">
    <property type="entry name" value="TPR-like_helical_dom_sf"/>
</dbReference>
<evidence type="ECO:0000313" key="4">
    <source>
        <dbReference type="Proteomes" id="UP001433268"/>
    </source>
</evidence>
<evidence type="ECO:0000256" key="1">
    <source>
        <dbReference type="SAM" id="MobiDB-lite"/>
    </source>
</evidence>
<dbReference type="EMBL" id="JAQQWN010000004">
    <property type="protein sequence ID" value="KAK8087923.1"/>
    <property type="molecule type" value="Genomic_DNA"/>
</dbReference>
<proteinExistence type="predicted"/>
<name>A0ABR1WXM9_9PEZI</name>
<dbReference type="InterPro" id="IPR027417">
    <property type="entry name" value="P-loop_NTPase"/>
</dbReference>
<dbReference type="Gene3D" id="1.25.40.10">
    <property type="entry name" value="Tetratricopeptide repeat domain"/>
    <property type="match status" value="1"/>
</dbReference>
<feature type="non-terminal residue" evidence="3">
    <location>
        <position position="1"/>
    </location>
</feature>
<dbReference type="GeneID" id="92040259"/>
<keyword evidence="4" id="KW-1185">Reference proteome</keyword>